<dbReference type="EMBL" id="CP043939">
    <property type="protein sequence ID" value="QER66620.1"/>
    <property type="molecule type" value="Genomic_DNA"/>
</dbReference>
<dbReference type="RefSeq" id="WP_150203287.1">
    <property type="nucleotide sequence ID" value="NZ_CP043939.1"/>
</dbReference>
<evidence type="ECO:0000313" key="7">
    <source>
        <dbReference type="EMBL" id="QER66620.1"/>
    </source>
</evidence>
<proteinExistence type="predicted"/>
<gene>
    <name evidence="7" type="ORF">F0161_01200</name>
</gene>
<evidence type="ECO:0000256" key="5">
    <source>
        <dbReference type="ARBA" id="ARBA00022840"/>
    </source>
</evidence>
<dbReference type="SUPFAM" id="SSF53613">
    <property type="entry name" value="Ribokinase-like"/>
    <property type="match status" value="1"/>
</dbReference>
<evidence type="ECO:0000256" key="2">
    <source>
        <dbReference type="ARBA" id="ARBA00022679"/>
    </source>
</evidence>
<dbReference type="GO" id="GO:0008478">
    <property type="term" value="F:pyridoxal kinase activity"/>
    <property type="evidence" value="ECO:0007669"/>
    <property type="project" value="UniProtKB-EC"/>
</dbReference>
<dbReference type="Proteomes" id="UP000325295">
    <property type="component" value="Chromosome"/>
</dbReference>
<sequence length="286" mass="31054">MQNIQLEHPFLVAQDLSAIGSLSLSVANPILAAFGSPLAVLPTSLLSTQTEGFDTPAKLPADSWLESTFKHWQQQNIQLSGALIGYLGTDELVTQLSNYLAGQHLPLVVVDPVMADQSELYPGLPKRYSVSMKTLLQYADVIVPNTTEAQLLSGITIGDNPTENEQTILLKSLEQLMPKDSHAIITDVRVGAQTGCVWLEDGKIRYYSCPIINGHFFGSGDVFAALLAGFLLHEESLGDAIRMATDGTYETLKHTAAEETELRFGLNISTLLGKISNYAQTGEFKS</sequence>
<keyword evidence="5" id="KW-0067">ATP-binding</keyword>
<dbReference type="OrthoDB" id="9800808at2"/>
<evidence type="ECO:0000256" key="1">
    <source>
        <dbReference type="ARBA" id="ARBA00012104"/>
    </source>
</evidence>
<evidence type="ECO:0000259" key="6">
    <source>
        <dbReference type="Pfam" id="PF08543"/>
    </source>
</evidence>
<dbReference type="InterPro" id="IPR029056">
    <property type="entry name" value="Ribokinase-like"/>
</dbReference>
<dbReference type="Pfam" id="PF08543">
    <property type="entry name" value="Phos_pyr_kin"/>
    <property type="match status" value="1"/>
</dbReference>
<evidence type="ECO:0000256" key="4">
    <source>
        <dbReference type="ARBA" id="ARBA00022777"/>
    </source>
</evidence>
<organism evidence="7 8">
    <name type="scientific">Paucilactobacillus nenjiangensis</name>
    <dbReference type="NCBI Taxonomy" id="1296540"/>
    <lineage>
        <taxon>Bacteria</taxon>
        <taxon>Bacillati</taxon>
        <taxon>Bacillota</taxon>
        <taxon>Bacilli</taxon>
        <taxon>Lactobacillales</taxon>
        <taxon>Lactobacillaceae</taxon>
        <taxon>Paucilactobacillus</taxon>
    </lineage>
</organism>
<dbReference type="AlphaFoldDB" id="A0A5P1WY93"/>
<dbReference type="PANTHER" id="PTHR10534:SF2">
    <property type="entry name" value="PYRIDOXAL KINASE"/>
    <property type="match status" value="1"/>
</dbReference>
<dbReference type="GO" id="GO:0005524">
    <property type="term" value="F:ATP binding"/>
    <property type="evidence" value="ECO:0007669"/>
    <property type="project" value="UniProtKB-KW"/>
</dbReference>
<accession>A0A5P1WY93</accession>
<dbReference type="EC" id="2.7.1.35" evidence="1"/>
<reference evidence="7 8" key="1">
    <citation type="submission" date="2019-09" db="EMBL/GenBank/DDBJ databases">
        <title>Complete Genome Sequence of Lactobacillus nenjiangensis SH-Y15, isolated from sauerkraut.</title>
        <authorList>
            <person name="Yang H."/>
        </authorList>
    </citation>
    <scope>NUCLEOTIDE SEQUENCE [LARGE SCALE GENOMIC DNA]</scope>
    <source>
        <strain evidence="7 8">SH-Y15</strain>
    </source>
</reference>
<evidence type="ECO:0000256" key="3">
    <source>
        <dbReference type="ARBA" id="ARBA00022741"/>
    </source>
</evidence>
<dbReference type="Gene3D" id="3.40.1190.20">
    <property type="match status" value="1"/>
</dbReference>
<feature type="domain" description="Pyridoxamine kinase/Phosphomethylpyrimidine kinase" evidence="6">
    <location>
        <begin position="43"/>
        <end position="255"/>
    </location>
</feature>
<keyword evidence="2" id="KW-0808">Transferase</keyword>
<keyword evidence="8" id="KW-1185">Reference proteome</keyword>
<keyword evidence="4 7" id="KW-0418">Kinase</keyword>
<protein>
    <recommendedName>
        <fullName evidence="1">pyridoxal kinase</fullName>
        <ecNumber evidence="1">2.7.1.35</ecNumber>
    </recommendedName>
</protein>
<dbReference type="KEGG" id="lnn:F0161_01200"/>
<keyword evidence="3" id="KW-0547">Nucleotide-binding</keyword>
<dbReference type="InterPro" id="IPR004625">
    <property type="entry name" value="PyrdxlKinase"/>
</dbReference>
<dbReference type="InterPro" id="IPR013749">
    <property type="entry name" value="PM/HMP-P_kinase-1"/>
</dbReference>
<dbReference type="GO" id="GO:0005829">
    <property type="term" value="C:cytosol"/>
    <property type="evidence" value="ECO:0007669"/>
    <property type="project" value="TreeGrafter"/>
</dbReference>
<name>A0A5P1WY93_9LACO</name>
<evidence type="ECO:0000313" key="8">
    <source>
        <dbReference type="Proteomes" id="UP000325295"/>
    </source>
</evidence>
<dbReference type="PANTHER" id="PTHR10534">
    <property type="entry name" value="PYRIDOXAL KINASE"/>
    <property type="match status" value="1"/>
</dbReference>
<dbReference type="GO" id="GO:0009443">
    <property type="term" value="P:pyridoxal 5'-phosphate salvage"/>
    <property type="evidence" value="ECO:0007669"/>
    <property type="project" value="InterPro"/>
</dbReference>